<evidence type="ECO:0000313" key="3">
    <source>
        <dbReference type="EMBL" id="MFC0206127.1"/>
    </source>
</evidence>
<feature type="domain" description="Enoyl reductase (ER)" evidence="2">
    <location>
        <begin position="16"/>
        <end position="339"/>
    </location>
</feature>
<accession>A0ABV6D0E6</accession>
<keyword evidence="1 3" id="KW-0560">Oxidoreductase</keyword>
<dbReference type="InterPro" id="IPR020843">
    <property type="entry name" value="ER"/>
</dbReference>
<sequence>MSAAMKQVVLAAYARGNPQASDFRIEEVPVPRPGAREILLRTLYLAVDPLLRFSVDETTLTGASRMELGTVMVGPAVSEVVASNHPDYAPGDVVEGRSGWQEYCVLAPDRSDYRGPPRKLDPALAPVSTALGTLGGPGQTAYEGIVKVGRVQAGETVVISAAGGAVGSIAGQIVKVLGGRAVGIAGGAAKCAALLELGFDAVADYKAPDFAAQLAAALPQGAEVYLDNVGGDVTMAVLPHLKRNARMPMCGFIAYYGVGMEGPGPDRLPGFYRQIMNKALEIKGFAGIFAGQKGLEDIAGWMKAGQIRFAESFVEGIEAAPEAFSSVFSGHDHVGKLLVRVAAEA</sequence>
<comment type="caution">
    <text evidence="3">The sequence shown here is derived from an EMBL/GenBank/DDBJ whole genome shotgun (WGS) entry which is preliminary data.</text>
</comment>
<gene>
    <name evidence="3" type="ORF">ACFFJC_17830</name>
</gene>
<dbReference type="SUPFAM" id="SSF50129">
    <property type="entry name" value="GroES-like"/>
    <property type="match status" value="1"/>
</dbReference>
<dbReference type="Proteomes" id="UP001589798">
    <property type="component" value="Unassembled WGS sequence"/>
</dbReference>
<protein>
    <submittedName>
        <fullName evidence="3">NADP-dependent oxidoreductase</fullName>
        <ecNumber evidence="3">1.-.-.-</ecNumber>
    </submittedName>
</protein>
<name>A0ABV6D0E6_9SPHN</name>
<dbReference type="SUPFAM" id="SSF51735">
    <property type="entry name" value="NAD(P)-binding Rossmann-fold domains"/>
    <property type="match status" value="1"/>
</dbReference>
<organism evidence="3 4">
    <name type="scientific">Novosphingobium soli</name>
    <dbReference type="NCBI Taxonomy" id="574956"/>
    <lineage>
        <taxon>Bacteria</taxon>
        <taxon>Pseudomonadati</taxon>
        <taxon>Pseudomonadota</taxon>
        <taxon>Alphaproteobacteria</taxon>
        <taxon>Sphingomonadales</taxon>
        <taxon>Sphingomonadaceae</taxon>
        <taxon>Novosphingobium</taxon>
    </lineage>
</organism>
<dbReference type="InterPro" id="IPR041694">
    <property type="entry name" value="ADH_N_2"/>
</dbReference>
<dbReference type="InterPro" id="IPR036291">
    <property type="entry name" value="NAD(P)-bd_dom_sf"/>
</dbReference>
<dbReference type="PANTHER" id="PTHR43205">
    <property type="entry name" value="PROSTAGLANDIN REDUCTASE"/>
    <property type="match status" value="1"/>
</dbReference>
<dbReference type="Pfam" id="PF00107">
    <property type="entry name" value="ADH_zinc_N"/>
    <property type="match status" value="1"/>
</dbReference>
<keyword evidence="4" id="KW-1185">Reference proteome</keyword>
<dbReference type="InterPro" id="IPR045010">
    <property type="entry name" value="MDR_fam"/>
</dbReference>
<dbReference type="CDD" id="cd05288">
    <property type="entry name" value="PGDH"/>
    <property type="match status" value="1"/>
</dbReference>
<proteinExistence type="predicted"/>
<dbReference type="Gene3D" id="3.40.50.720">
    <property type="entry name" value="NAD(P)-binding Rossmann-like Domain"/>
    <property type="match status" value="1"/>
</dbReference>
<evidence type="ECO:0000256" key="1">
    <source>
        <dbReference type="ARBA" id="ARBA00023002"/>
    </source>
</evidence>
<dbReference type="PANTHER" id="PTHR43205:SF7">
    <property type="entry name" value="PROSTAGLANDIN REDUCTASE 1"/>
    <property type="match status" value="1"/>
</dbReference>
<dbReference type="Pfam" id="PF16884">
    <property type="entry name" value="ADH_N_2"/>
    <property type="match status" value="1"/>
</dbReference>
<dbReference type="GO" id="GO:0016491">
    <property type="term" value="F:oxidoreductase activity"/>
    <property type="evidence" value="ECO:0007669"/>
    <property type="project" value="UniProtKB-KW"/>
</dbReference>
<evidence type="ECO:0000259" key="2">
    <source>
        <dbReference type="SMART" id="SM00829"/>
    </source>
</evidence>
<dbReference type="EMBL" id="JBHLWK010000023">
    <property type="protein sequence ID" value="MFC0206127.1"/>
    <property type="molecule type" value="Genomic_DNA"/>
</dbReference>
<dbReference type="InterPro" id="IPR011032">
    <property type="entry name" value="GroES-like_sf"/>
</dbReference>
<dbReference type="RefSeq" id="WP_379556394.1">
    <property type="nucleotide sequence ID" value="NZ_JBHUKO010000002.1"/>
</dbReference>
<reference evidence="3 4" key="1">
    <citation type="submission" date="2024-09" db="EMBL/GenBank/DDBJ databases">
        <authorList>
            <person name="Sun Q."/>
            <person name="Mori K."/>
        </authorList>
    </citation>
    <scope>NUCLEOTIDE SEQUENCE [LARGE SCALE GENOMIC DNA]</scope>
    <source>
        <strain evidence="3 4">CCM 7706</strain>
    </source>
</reference>
<evidence type="ECO:0000313" key="4">
    <source>
        <dbReference type="Proteomes" id="UP001589798"/>
    </source>
</evidence>
<dbReference type="Gene3D" id="3.90.180.10">
    <property type="entry name" value="Medium-chain alcohol dehydrogenases, catalytic domain"/>
    <property type="match status" value="1"/>
</dbReference>
<dbReference type="EC" id="1.-.-.-" evidence="3"/>
<dbReference type="SMART" id="SM00829">
    <property type="entry name" value="PKS_ER"/>
    <property type="match status" value="1"/>
</dbReference>
<dbReference type="InterPro" id="IPR013149">
    <property type="entry name" value="ADH-like_C"/>
</dbReference>